<dbReference type="EMBL" id="CP010401">
    <property type="protein sequence ID" value="ALE03023.1"/>
    <property type="molecule type" value="Genomic_DNA"/>
</dbReference>
<dbReference type="NCBIfam" id="NF033856">
    <property type="entry name" value="T4SS_effec_BID"/>
    <property type="match status" value="1"/>
</dbReference>
<dbReference type="STRING" id="1318743.PU02_0209"/>
<sequence>MDEKMKLIQEDHNLALNIAQQIKKSPTFISDLTGKTPLFIKDQTRKDAEQNITSLCYAIGDHASTLKHVENKITQEHLGTKCAKSILSQHLIKSAKTLFTTKRTTGNNLIFIAFSTIGTRCLSKALNNRLSVNEKQAIEQDNYMELANSIGTSIKNAKKIAQIMKLAKEAQKQAGISKIDRSKAMAVKY</sequence>
<dbReference type="Proteomes" id="UP000057213">
    <property type="component" value="Chromosome"/>
</dbReference>
<reference evidence="1 2" key="1">
    <citation type="journal article" date="2015" name="Genome Announc.">
        <title>Complete Genome Sequence of Bartonella ancashensis Strain 20.00, Isolated from the Blood of a Patient with Verruga Peruana.</title>
        <authorList>
            <person name="Hang J."/>
            <person name="Mullins K.E."/>
            <person name="Clifford R.J."/>
            <person name="Onmus-Leone F."/>
            <person name="Yang Y."/>
            <person name="Jiang J."/>
            <person name="Leguia M."/>
            <person name="Kasper M.R."/>
            <person name="Maguina C."/>
            <person name="Lesho E.P."/>
            <person name="Jarman R.G."/>
            <person name="Richards A.L."/>
            <person name="Blazes D."/>
        </authorList>
    </citation>
    <scope>NUCLEOTIDE SEQUENCE [LARGE SCALE GENOMIC DNA]</scope>
    <source>
        <strain evidence="1 2">20.00</strain>
    </source>
</reference>
<gene>
    <name evidence="1" type="ORF">PU02_0209</name>
</gene>
<name>A0A0M5KWR7_9HYPH</name>
<evidence type="ECO:0000313" key="1">
    <source>
        <dbReference type="EMBL" id="ALE03023.1"/>
    </source>
</evidence>
<dbReference type="AlphaFoldDB" id="A0A0M5KWR7"/>
<proteinExistence type="predicted"/>
<dbReference type="KEGG" id="banc:PU02_0209"/>
<evidence type="ECO:0000313" key="2">
    <source>
        <dbReference type="Proteomes" id="UP000057213"/>
    </source>
</evidence>
<organism evidence="1 2">
    <name type="scientific">Bartonella ancashensis</name>
    <dbReference type="NCBI Taxonomy" id="1318743"/>
    <lineage>
        <taxon>Bacteria</taxon>
        <taxon>Pseudomonadati</taxon>
        <taxon>Pseudomonadota</taxon>
        <taxon>Alphaproteobacteria</taxon>
        <taxon>Hyphomicrobiales</taxon>
        <taxon>Bartonellaceae</taxon>
        <taxon>Bartonella</taxon>
    </lineage>
</organism>
<protein>
    <submittedName>
        <fullName evidence="1">Uncharacterized protein</fullName>
    </submittedName>
</protein>
<dbReference type="PATRIC" id="fig|1318743.3.peg.218"/>
<accession>A0A0M5KWR7</accession>
<keyword evidence="2" id="KW-1185">Reference proteome</keyword>